<dbReference type="RefSeq" id="WP_345293157.1">
    <property type="nucleotide sequence ID" value="NZ_BAABFV010000002.1"/>
</dbReference>
<comment type="caution">
    <text evidence="6">The sequence shown here is derived from an EMBL/GenBank/DDBJ whole genome shotgun (WGS) entry which is preliminary data.</text>
</comment>
<name>A0ABP8INP6_9GAMM</name>
<sequence length="245" mass="27795">MSQTEHQDAPKANVDPHEINKFEQMASRWWDKEGDFKPLHDINPLRLKFIMDRVGTLHGKKILDVGCGGGILSESLAKEGAIVTGIDMGEMPLQVAKLHKLESGVEVNYLQTTAEEFAEQHAGEFDLVTCLEMLEHVPDPSSIIQACRKLVKDDGDVFFSTINRNPKSFLFAIVGAEYLLQMLPKGTHDFKKFIRPSELEAWSRPQGLEFKSIEGMHYNPLTKKYWMSDNVDVNYIVHTEPKLQP</sequence>
<feature type="binding site" evidence="5">
    <location>
        <position position="46"/>
    </location>
    <ligand>
        <name>S-adenosyl-L-methionine</name>
        <dbReference type="ChEBI" id="CHEBI:59789"/>
    </ligand>
</feature>
<dbReference type="Gene3D" id="3.40.50.150">
    <property type="entry name" value="Vaccinia Virus protein VP39"/>
    <property type="match status" value="1"/>
</dbReference>
<keyword evidence="1 5" id="KW-0489">Methyltransferase</keyword>
<dbReference type="GO" id="GO:0008168">
    <property type="term" value="F:methyltransferase activity"/>
    <property type="evidence" value="ECO:0007669"/>
    <property type="project" value="UniProtKB-KW"/>
</dbReference>
<dbReference type="CDD" id="cd02440">
    <property type="entry name" value="AdoMet_MTases"/>
    <property type="match status" value="1"/>
</dbReference>
<dbReference type="SUPFAM" id="SSF53335">
    <property type="entry name" value="S-adenosyl-L-methionine-dependent methyltransferases"/>
    <property type="match status" value="1"/>
</dbReference>
<dbReference type="HAMAP" id="MF_00472">
    <property type="entry name" value="UbiG"/>
    <property type="match status" value="1"/>
</dbReference>
<feature type="binding site" evidence="5">
    <location>
        <position position="87"/>
    </location>
    <ligand>
        <name>S-adenosyl-L-methionine</name>
        <dbReference type="ChEBI" id="CHEBI:59789"/>
    </ligand>
</feature>
<dbReference type="EC" id="2.1.1.222" evidence="5"/>
<evidence type="ECO:0000256" key="1">
    <source>
        <dbReference type="ARBA" id="ARBA00022603"/>
    </source>
</evidence>
<evidence type="ECO:0000256" key="5">
    <source>
        <dbReference type="HAMAP-Rule" id="MF_00472"/>
    </source>
</evidence>
<comment type="similarity">
    <text evidence="5">Belongs to the methyltransferase superfamily. UbiG/COQ3 family.</text>
</comment>
<reference evidence="7" key="1">
    <citation type="journal article" date="2019" name="Int. J. Syst. Evol. Microbiol.">
        <title>The Global Catalogue of Microorganisms (GCM) 10K type strain sequencing project: providing services to taxonomists for standard genome sequencing and annotation.</title>
        <authorList>
            <consortium name="The Broad Institute Genomics Platform"/>
            <consortium name="The Broad Institute Genome Sequencing Center for Infectious Disease"/>
            <person name="Wu L."/>
            <person name="Ma J."/>
        </authorList>
    </citation>
    <scope>NUCLEOTIDE SEQUENCE [LARGE SCALE GENOMIC DNA]</scope>
    <source>
        <strain evidence="7">JCM 17728</strain>
    </source>
</reference>
<comment type="pathway">
    <text evidence="5">Cofactor biosynthesis; ubiquinone biosynthesis.</text>
</comment>
<organism evidence="6 7">
    <name type="scientific">Kangiella marina</name>
    <dbReference type="NCBI Taxonomy" id="1079178"/>
    <lineage>
        <taxon>Bacteria</taxon>
        <taxon>Pseudomonadati</taxon>
        <taxon>Pseudomonadota</taxon>
        <taxon>Gammaproteobacteria</taxon>
        <taxon>Kangiellales</taxon>
        <taxon>Kangiellaceae</taxon>
        <taxon>Kangiella</taxon>
    </lineage>
</organism>
<comment type="catalytic activity">
    <reaction evidence="5">
        <text>a 3-demethylubiquinol + S-adenosyl-L-methionine = a ubiquinol + S-adenosyl-L-homocysteine + H(+)</text>
        <dbReference type="Rhea" id="RHEA:44380"/>
        <dbReference type="Rhea" id="RHEA-COMP:9566"/>
        <dbReference type="Rhea" id="RHEA-COMP:10914"/>
        <dbReference type="ChEBI" id="CHEBI:15378"/>
        <dbReference type="ChEBI" id="CHEBI:17976"/>
        <dbReference type="ChEBI" id="CHEBI:57856"/>
        <dbReference type="ChEBI" id="CHEBI:59789"/>
        <dbReference type="ChEBI" id="CHEBI:84422"/>
        <dbReference type="EC" id="2.1.1.64"/>
    </reaction>
</comment>
<protein>
    <recommendedName>
        <fullName evidence="5">Ubiquinone biosynthesis O-methyltransferase</fullName>
    </recommendedName>
    <alternativeName>
        <fullName evidence="5">2-polyprenyl-6-hydroxyphenol methylase</fullName>
        <ecNumber evidence="5">2.1.1.222</ecNumber>
    </alternativeName>
    <alternativeName>
        <fullName evidence="5">3-demethylubiquinone 3-O-methyltransferase</fullName>
        <ecNumber evidence="5">2.1.1.64</ecNumber>
    </alternativeName>
</protein>
<feature type="binding site" evidence="5">
    <location>
        <position position="131"/>
    </location>
    <ligand>
        <name>S-adenosyl-L-methionine</name>
        <dbReference type="ChEBI" id="CHEBI:59789"/>
    </ligand>
</feature>
<comment type="function">
    <text evidence="5">O-methyltransferase that catalyzes the 2 O-methylation steps in the ubiquinone biosynthetic pathway.</text>
</comment>
<gene>
    <name evidence="5" type="primary">ubiG</name>
    <name evidence="6" type="ORF">GCM10023151_20800</name>
</gene>
<comment type="catalytic activity">
    <reaction evidence="5">
        <text>a 3-(all-trans-polyprenyl)benzene-1,2-diol + S-adenosyl-L-methionine = a 2-methoxy-6-(all-trans-polyprenyl)phenol + S-adenosyl-L-homocysteine + H(+)</text>
        <dbReference type="Rhea" id="RHEA:31411"/>
        <dbReference type="Rhea" id="RHEA-COMP:9550"/>
        <dbReference type="Rhea" id="RHEA-COMP:9551"/>
        <dbReference type="ChEBI" id="CHEBI:15378"/>
        <dbReference type="ChEBI" id="CHEBI:57856"/>
        <dbReference type="ChEBI" id="CHEBI:59789"/>
        <dbReference type="ChEBI" id="CHEBI:62729"/>
        <dbReference type="ChEBI" id="CHEBI:62731"/>
        <dbReference type="EC" id="2.1.1.222"/>
    </reaction>
</comment>
<dbReference type="Pfam" id="PF13489">
    <property type="entry name" value="Methyltransf_23"/>
    <property type="match status" value="1"/>
</dbReference>
<feature type="binding site" evidence="5">
    <location>
        <position position="66"/>
    </location>
    <ligand>
        <name>S-adenosyl-L-methionine</name>
        <dbReference type="ChEBI" id="CHEBI:59789"/>
    </ligand>
</feature>
<dbReference type="EMBL" id="BAABFV010000002">
    <property type="protein sequence ID" value="GAA4364501.1"/>
    <property type="molecule type" value="Genomic_DNA"/>
</dbReference>
<dbReference type="GO" id="GO:0032259">
    <property type="term" value="P:methylation"/>
    <property type="evidence" value="ECO:0007669"/>
    <property type="project" value="UniProtKB-KW"/>
</dbReference>
<dbReference type="PANTHER" id="PTHR43464">
    <property type="entry name" value="METHYLTRANSFERASE"/>
    <property type="match status" value="1"/>
</dbReference>
<dbReference type="InterPro" id="IPR029063">
    <property type="entry name" value="SAM-dependent_MTases_sf"/>
</dbReference>
<dbReference type="Proteomes" id="UP001501011">
    <property type="component" value="Unassembled WGS sequence"/>
</dbReference>
<evidence type="ECO:0000313" key="7">
    <source>
        <dbReference type="Proteomes" id="UP001501011"/>
    </source>
</evidence>
<keyword evidence="7" id="KW-1185">Reference proteome</keyword>
<evidence type="ECO:0000313" key="6">
    <source>
        <dbReference type="EMBL" id="GAA4364501.1"/>
    </source>
</evidence>
<evidence type="ECO:0000256" key="2">
    <source>
        <dbReference type="ARBA" id="ARBA00022679"/>
    </source>
</evidence>
<dbReference type="NCBIfam" id="TIGR01983">
    <property type="entry name" value="UbiG"/>
    <property type="match status" value="1"/>
</dbReference>
<evidence type="ECO:0000256" key="3">
    <source>
        <dbReference type="ARBA" id="ARBA00022688"/>
    </source>
</evidence>
<keyword evidence="3 5" id="KW-0831">Ubiquinone biosynthesis</keyword>
<keyword evidence="2 5" id="KW-0808">Transferase</keyword>
<dbReference type="InterPro" id="IPR010233">
    <property type="entry name" value="UbiG_MeTrfase"/>
</dbReference>
<keyword evidence="4 5" id="KW-0949">S-adenosyl-L-methionine</keyword>
<proteinExistence type="inferred from homology"/>
<accession>A0ABP8INP6</accession>
<evidence type="ECO:0000256" key="4">
    <source>
        <dbReference type="ARBA" id="ARBA00022691"/>
    </source>
</evidence>
<dbReference type="EC" id="2.1.1.64" evidence="5"/>
<dbReference type="PANTHER" id="PTHR43464:SF19">
    <property type="entry name" value="UBIQUINONE BIOSYNTHESIS O-METHYLTRANSFERASE, MITOCHONDRIAL"/>
    <property type="match status" value="1"/>
</dbReference>